<dbReference type="InterPro" id="IPR014163">
    <property type="entry name" value="Tol-Pal_TolQ"/>
</dbReference>
<comment type="similarity">
    <text evidence="2">Belongs to the ExbB/TolQ family.</text>
</comment>
<keyword evidence="5" id="KW-0132">Cell division</keyword>
<evidence type="ECO:0000256" key="9">
    <source>
        <dbReference type="ARBA" id="ARBA00023306"/>
    </source>
</evidence>
<proteinExistence type="inferred from homology"/>
<keyword evidence="9" id="KW-0131">Cell cycle</keyword>
<evidence type="ECO:0000256" key="11">
    <source>
        <dbReference type="SAM" id="Phobius"/>
    </source>
</evidence>
<evidence type="ECO:0000256" key="10">
    <source>
        <dbReference type="SAM" id="MobiDB-lite"/>
    </source>
</evidence>
<evidence type="ECO:0000256" key="8">
    <source>
        <dbReference type="ARBA" id="ARBA00023136"/>
    </source>
</evidence>
<evidence type="ECO:0000256" key="2">
    <source>
        <dbReference type="ARBA" id="ARBA00010442"/>
    </source>
</evidence>
<evidence type="ECO:0000256" key="4">
    <source>
        <dbReference type="ARBA" id="ARBA00022519"/>
    </source>
</evidence>
<feature type="transmembrane region" description="Helical" evidence="11">
    <location>
        <begin position="127"/>
        <end position="150"/>
    </location>
</feature>
<dbReference type="Pfam" id="PF01618">
    <property type="entry name" value="MotA_ExbB"/>
    <property type="match status" value="1"/>
</dbReference>
<dbReference type="GO" id="GO:0005886">
    <property type="term" value="C:plasma membrane"/>
    <property type="evidence" value="ECO:0007669"/>
    <property type="project" value="UniProtKB-SubCell"/>
</dbReference>
<keyword evidence="6 11" id="KW-0812">Transmembrane</keyword>
<feature type="transmembrane region" description="Helical" evidence="11">
    <location>
        <begin position="170"/>
        <end position="192"/>
    </location>
</feature>
<comment type="subcellular location">
    <subcellularLocation>
        <location evidence="1">Cell membrane</location>
        <topology evidence="1">Multi-pass membrane protein</topology>
    </subcellularLocation>
</comment>
<dbReference type="PANTHER" id="PTHR30625:SF3">
    <property type="entry name" value="TOL-PAL SYSTEM PROTEIN TOLQ"/>
    <property type="match status" value="1"/>
</dbReference>
<dbReference type="InterPro" id="IPR050790">
    <property type="entry name" value="ExbB/TolQ_transport"/>
</dbReference>
<dbReference type="GO" id="GO:0017038">
    <property type="term" value="P:protein import"/>
    <property type="evidence" value="ECO:0007669"/>
    <property type="project" value="TreeGrafter"/>
</dbReference>
<dbReference type="HAMAP" id="MF_02202">
    <property type="entry name" value="TolQ"/>
    <property type="match status" value="1"/>
</dbReference>
<evidence type="ECO:0000256" key="3">
    <source>
        <dbReference type="ARBA" id="ARBA00022475"/>
    </source>
</evidence>
<dbReference type="PANTHER" id="PTHR30625">
    <property type="entry name" value="PROTEIN TOLQ"/>
    <property type="match status" value="1"/>
</dbReference>
<dbReference type="EMBL" id="UOFG01000198">
    <property type="protein sequence ID" value="VAW63283.1"/>
    <property type="molecule type" value="Genomic_DNA"/>
</dbReference>
<evidence type="ECO:0000259" key="12">
    <source>
        <dbReference type="Pfam" id="PF01618"/>
    </source>
</evidence>
<evidence type="ECO:0000256" key="1">
    <source>
        <dbReference type="ARBA" id="ARBA00004651"/>
    </source>
</evidence>
<evidence type="ECO:0000256" key="6">
    <source>
        <dbReference type="ARBA" id="ARBA00022692"/>
    </source>
</evidence>
<dbReference type="NCBIfam" id="TIGR02796">
    <property type="entry name" value="tolQ"/>
    <property type="match status" value="1"/>
</dbReference>
<feature type="region of interest" description="Disordered" evidence="10">
    <location>
        <begin position="221"/>
        <end position="243"/>
    </location>
</feature>
<evidence type="ECO:0000313" key="13">
    <source>
        <dbReference type="EMBL" id="VAW63283.1"/>
    </source>
</evidence>
<keyword evidence="4" id="KW-0997">Cell inner membrane</keyword>
<dbReference type="GO" id="GO:0051301">
    <property type="term" value="P:cell division"/>
    <property type="evidence" value="ECO:0007669"/>
    <property type="project" value="UniProtKB-KW"/>
</dbReference>
<organism evidence="13">
    <name type="scientific">hydrothermal vent metagenome</name>
    <dbReference type="NCBI Taxonomy" id="652676"/>
    <lineage>
        <taxon>unclassified sequences</taxon>
        <taxon>metagenomes</taxon>
        <taxon>ecological metagenomes</taxon>
    </lineage>
</organism>
<sequence length="243" mass="26926">MSTDLSLLHLILDASLLVQFVMLVLVMASVVSWFVIFQKNKLLKTVHAEAERFEDQFWSGGDLSELYTQLTQRRLNREGMEKVFETGFAEFARSYKTTSDPAFMMASIQRSMKVVLSREEDKLEANLSLLATIGSISPYVGLFGTVWGIMNSFTALGAVQNASLNMVAPGIAEALIATAMGLFAAIPAVVAYNRYSDKVERLVGRYENFMEEFTTVLQRQSHKKMQGGKKSAAARTPKAEGVS</sequence>
<evidence type="ECO:0000256" key="5">
    <source>
        <dbReference type="ARBA" id="ARBA00022618"/>
    </source>
</evidence>
<gene>
    <name evidence="13" type="ORF">MNBD_GAMMA11-1132</name>
</gene>
<reference evidence="13" key="1">
    <citation type="submission" date="2018-06" db="EMBL/GenBank/DDBJ databases">
        <authorList>
            <person name="Zhirakovskaya E."/>
        </authorList>
    </citation>
    <scope>NUCLEOTIDE SEQUENCE</scope>
</reference>
<keyword evidence="3" id="KW-1003">Cell membrane</keyword>
<keyword evidence="8 11" id="KW-0472">Membrane</keyword>
<dbReference type="GO" id="GO:0043213">
    <property type="term" value="P:bacteriocin transport"/>
    <property type="evidence" value="ECO:0007669"/>
    <property type="project" value="InterPro"/>
</dbReference>
<protein>
    <submittedName>
        <fullName evidence="13">Tol-Pal system protein TolQ</fullName>
    </submittedName>
</protein>
<feature type="transmembrane region" description="Helical" evidence="11">
    <location>
        <begin position="16"/>
        <end position="37"/>
    </location>
</feature>
<accession>A0A3B0XG83</accession>
<dbReference type="AlphaFoldDB" id="A0A3B0XG83"/>
<evidence type="ECO:0000256" key="7">
    <source>
        <dbReference type="ARBA" id="ARBA00022989"/>
    </source>
</evidence>
<name>A0A3B0XG83_9ZZZZ</name>
<feature type="domain" description="MotA/TolQ/ExbB proton channel" evidence="12">
    <location>
        <begin position="80"/>
        <end position="207"/>
    </location>
</feature>
<dbReference type="InterPro" id="IPR002898">
    <property type="entry name" value="MotA_ExbB_proton_chnl"/>
</dbReference>
<keyword evidence="7 11" id="KW-1133">Transmembrane helix</keyword>